<dbReference type="InterPro" id="IPR050248">
    <property type="entry name" value="Polysacc_deacetylase_ArnD"/>
</dbReference>
<dbReference type="PROSITE" id="PS51677">
    <property type="entry name" value="NODB"/>
    <property type="match status" value="1"/>
</dbReference>
<sequence>MLNFKSVNIIAGLISVGLFILFLFDSISPVYFGFSLFLWFLITGFGSAFIGWNYFFQSLNANYSTKKKQIAITFDDGPNTSFTTKVLQLLKQYDAKATFFCIGKHIESHPEVFKTLLKEGHVVGNHTYSHSCNFGFFGTQRVINELECTSRVIEKISGLKVKLYRPAFGVTNPNIKKAIKQLNLHAVGWSKRSLDTTGRDEKVVLKRILNNLKAGDVILLHDTSEKTIRVLEQLLLFLKQQKFSAVTIDTLFDIKAYA</sequence>
<dbReference type="Pfam" id="PF01522">
    <property type="entry name" value="Polysacc_deac_1"/>
    <property type="match status" value="1"/>
</dbReference>
<dbReference type="InterPro" id="IPR002509">
    <property type="entry name" value="NODB_dom"/>
</dbReference>
<dbReference type="RefSeq" id="WP_102995969.1">
    <property type="nucleotide sequence ID" value="NZ_CP025938.1"/>
</dbReference>
<dbReference type="GO" id="GO:0005975">
    <property type="term" value="P:carbohydrate metabolic process"/>
    <property type="evidence" value="ECO:0007669"/>
    <property type="project" value="InterPro"/>
</dbReference>
<proteinExistence type="predicted"/>
<keyword evidence="1" id="KW-0812">Transmembrane</keyword>
<dbReference type="EMBL" id="CP025938">
    <property type="protein sequence ID" value="AUS05987.1"/>
    <property type="molecule type" value="Genomic_DNA"/>
</dbReference>
<evidence type="ECO:0000313" key="4">
    <source>
        <dbReference type="Proteomes" id="UP000236592"/>
    </source>
</evidence>
<feature type="domain" description="NodB homology" evidence="2">
    <location>
        <begin position="68"/>
        <end position="249"/>
    </location>
</feature>
<dbReference type="OrthoDB" id="9812065at2"/>
<keyword evidence="1" id="KW-0472">Membrane</keyword>
<organism evidence="3 4">
    <name type="scientific">Pseudotamlana carrageenivorans</name>
    <dbReference type="NCBI Taxonomy" id="2069432"/>
    <lineage>
        <taxon>Bacteria</taxon>
        <taxon>Pseudomonadati</taxon>
        <taxon>Bacteroidota</taxon>
        <taxon>Flavobacteriia</taxon>
        <taxon>Flavobacteriales</taxon>
        <taxon>Flavobacteriaceae</taxon>
        <taxon>Pseudotamlana</taxon>
    </lineage>
</organism>
<dbReference type="AlphaFoldDB" id="A0A2I7SJC1"/>
<feature type="transmembrane region" description="Helical" evidence="1">
    <location>
        <begin position="7"/>
        <end position="24"/>
    </location>
</feature>
<name>A0A2I7SJC1_9FLAO</name>
<gene>
    <name evidence="3" type="ORF">C1A40_11220</name>
</gene>
<dbReference type="Gene3D" id="3.20.20.370">
    <property type="entry name" value="Glycoside hydrolase/deacetylase"/>
    <property type="match status" value="1"/>
</dbReference>
<accession>A0A2I7SJC1</accession>
<reference evidence="4" key="1">
    <citation type="submission" date="2018-01" db="EMBL/GenBank/DDBJ databases">
        <title>Complete genome of Tamlana sp. UJ94.</title>
        <authorList>
            <person name="Jung J."/>
            <person name="Chung D."/>
            <person name="Bae S.S."/>
            <person name="Baek K."/>
        </authorList>
    </citation>
    <scope>NUCLEOTIDE SEQUENCE [LARGE SCALE GENOMIC DNA]</scope>
    <source>
        <strain evidence="4">UJ94</strain>
    </source>
</reference>
<evidence type="ECO:0000313" key="3">
    <source>
        <dbReference type="EMBL" id="AUS05987.1"/>
    </source>
</evidence>
<dbReference type="InterPro" id="IPR011330">
    <property type="entry name" value="Glyco_hydro/deAcase_b/a-brl"/>
</dbReference>
<feature type="transmembrane region" description="Helical" evidence="1">
    <location>
        <begin position="30"/>
        <end position="56"/>
    </location>
</feature>
<keyword evidence="4" id="KW-1185">Reference proteome</keyword>
<protein>
    <submittedName>
        <fullName evidence="3">Polysaccharide deacetylase family protein</fullName>
    </submittedName>
</protein>
<dbReference type="GO" id="GO:0016810">
    <property type="term" value="F:hydrolase activity, acting on carbon-nitrogen (but not peptide) bonds"/>
    <property type="evidence" value="ECO:0007669"/>
    <property type="project" value="InterPro"/>
</dbReference>
<keyword evidence="1" id="KW-1133">Transmembrane helix</keyword>
<dbReference type="PANTHER" id="PTHR10587">
    <property type="entry name" value="GLYCOSYL TRANSFERASE-RELATED"/>
    <property type="match status" value="1"/>
</dbReference>
<dbReference type="SUPFAM" id="SSF88713">
    <property type="entry name" value="Glycoside hydrolase/deacetylase"/>
    <property type="match status" value="1"/>
</dbReference>
<evidence type="ECO:0000256" key="1">
    <source>
        <dbReference type="SAM" id="Phobius"/>
    </source>
</evidence>
<dbReference type="CDD" id="cd10917">
    <property type="entry name" value="CE4_NodB_like_6s_7s"/>
    <property type="match status" value="1"/>
</dbReference>
<dbReference type="Proteomes" id="UP000236592">
    <property type="component" value="Chromosome"/>
</dbReference>
<evidence type="ECO:0000259" key="2">
    <source>
        <dbReference type="PROSITE" id="PS51677"/>
    </source>
</evidence>
<dbReference type="KEGG" id="taj:C1A40_11220"/>